<name>A0A2U2X0J2_9FLAO</name>
<dbReference type="AlphaFoldDB" id="A0A2U2X0J2"/>
<dbReference type="Proteomes" id="UP000245370">
    <property type="component" value="Unassembled WGS sequence"/>
</dbReference>
<reference evidence="1 2" key="1">
    <citation type="submission" date="2018-05" db="EMBL/GenBank/DDBJ databases">
        <title>Brumimicrobium oceani sp. nov., isolated from coastal sediment.</title>
        <authorList>
            <person name="Kou Y."/>
        </authorList>
    </citation>
    <scope>NUCLEOTIDE SEQUENCE [LARGE SCALE GENOMIC DNA]</scope>
    <source>
        <strain evidence="1 2">C305</strain>
    </source>
</reference>
<dbReference type="EMBL" id="QFRJ01000020">
    <property type="protein sequence ID" value="PWH81291.1"/>
    <property type="molecule type" value="Genomic_DNA"/>
</dbReference>
<gene>
    <name evidence="1" type="ORF">DIT68_15675</name>
</gene>
<dbReference type="RefSeq" id="WP_109360771.1">
    <property type="nucleotide sequence ID" value="NZ_QFRJ01000020.1"/>
</dbReference>
<dbReference type="Pfam" id="PF22014">
    <property type="entry name" value="DUF6932"/>
    <property type="match status" value="1"/>
</dbReference>
<organism evidence="1 2">
    <name type="scientific">Brumimicrobium oceani</name>
    <dbReference type="NCBI Taxonomy" id="2100725"/>
    <lineage>
        <taxon>Bacteria</taxon>
        <taxon>Pseudomonadati</taxon>
        <taxon>Bacteroidota</taxon>
        <taxon>Flavobacteriia</taxon>
        <taxon>Flavobacteriales</taxon>
        <taxon>Crocinitomicaceae</taxon>
        <taxon>Brumimicrobium</taxon>
    </lineage>
</organism>
<evidence type="ECO:0000313" key="2">
    <source>
        <dbReference type="Proteomes" id="UP000245370"/>
    </source>
</evidence>
<evidence type="ECO:0008006" key="3">
    <source>
        <dbReference type="Google" id="ProtNLM"/>
    </source>
</evidence>
<proteinExistence type="predicted"/>
<accession>A0A2U2X0J2</accession>
<dbReference type="InterPro" id="IPR053860">
    <property type="entry name" value="DUF6932"/>
</dbReference>
<protein>
    <recommendedName>
        <fullName evidence="3">Polymerase nucleotidyl transferase domain-containing protein</fullName>
    </recommendedName>
</protein>
<comment type="caution">
    <text evidence="1">The sequence shown here is derived from an EMBL/GenBank/DDBJ whole genome shotgun (WGS) entry which is preliminary data.</text>
</comment>
<sequence length="156" mass="18308">MLKFNNLGHLVPNKPISSDIIELEKYFVIEYSSIERSKIFEQYLRYSSDLKKICGDIEIKQWINGSFISRSQPRPNDIDLVSFIDKDIIQTLGEELKPFTYPSCKNVYHGVDAYLTESNDSIADYNMAYWHHQFDTTKRNLRNGKKLPKGFLEIIY</sequence>
<reference evidence="1 2" key="2">
    <citation type="submission" date="2018-05" db="EMBL/GenBank/DDBJ databases">
        <authorList>
            <person name="Lanie J.A."/>
            <person name="Ng W.-L."/>
            <person name="Kazmierczak K.M."/>
            <person name="Andrzejewski T.M."/>
            <person name="Davidsen T.M."/>
            <person name="Wayne K.J."/>
            <person name="Tettelin H."/>
            <person name="Glass J.I."/>
            <person name="Rusch D."/>
            <person name="Podicherti R."/>
            <person name="Tsui H.-C.T."/>
            <person name="Winkler M.E."/>
        </authorList>
    </citation>
    <scope>NUCLEOTIDE SEQUENCE [LARGE SCALE GENOMIC DNA]</scope>
    <source>
        <strain evidence="1 2">C305</strain>
    </source>
</reference>
<dbReference type="OrthoDB" id="2617999at2"/>
<keyword evidence="2" id="KW-1185">Reference proteome</keyword>
<evidence type="ECO:0000313" key="1">
    <source>
        <dbReference type="EMBL" id="PWH81291.1"/>
    </source>
</evidence>